<feature type="transmembrane region" description="Helical" evidence="20">
    <location>
        <begin position="229"/>
        <end position="249"/>
    </location>
</feature>
<feature type="domain" description="Cytochrome b/b6 N-terminal region profile" evidence="21">
    <location>
        <begin position="1"/>
        <end position="208"/>
    </location>
</feature>
<feature type="binding site" description="axial binding residue" evidence="19">
    <location>
        <position position="195"/>
    </location>
    <ligand>
        <name>heme b</name>
        <dbReference type="ChEBI" id="CHEBI:60344"/>
        <label>b566</label>
    </ligand>
    <ligandPart>
        <name>Fe</name>
        <dbReference type="ChEBI" id="CHEBI:18248"/>
    </ligandPart>
</feature>
<keyword evidence="11 20" id="KW-0249">Electron transport</keyword>
<keyword evidence="14" id="KW-0830">Ubiquinone</keyword>
<evidence type="ECO:0000259" key="21">
    <source>
        <dbReference type="PROSITE" id="PS51002"/>
    </source>
</evidence>
<dbReference type="PANTHER" id="PTHR19271">
    <property type="entry name" value="CYTOCHROME B"/>
    <property type="match status" value="1"/>
</dbReference>
<organism evidence="23">
    <name type="scientific">Scolytus schevyrewi</name>
    <dbReference type="NCBI Taxonomy" id="1158787"/>
    <lineage>
        <taxon>Eukaryota</taxon>
        <taxon>Metazoa</taxon>
        <taxon>Ecdysozoa</taxon>
        <taxon>Arthropoda</taxon>
        <taxon>Hexapoda</taxon>
        <taxon>Insecta</taxon>
        <taxon>Pterygota</taxon>
        <taxon>Neoptera</taxon>
        <taxon>Endopterygota</taxon>
        <taxon>Coleoptera</taxon>
        <taxon>Polyphaga</taxon>
        <taxon>Cucujiformia</taxon>
        <taxon>Curculionidae</taxon>
        <taxon>Scolytinae</taxon>
        <taxon>Scolytus</taxon>
    </lineage>
</organism>
<keyword evidence="8 20" id="KW-0812">Transmembrane</keyword>
<feature type="domain" description="Cytochrome b/b6 C-terminal region profile" evidence="22">
    <location>
        <begin position="209"/>
        <end position="378"/>
    </location>
</feature>
<dbReference type="FunFam" id="1.20.810.10:FF:000002">
    <property type="entry name" value="Cytochrome b"/>
    <property type="match status" value="1"/>
</dbReference>
<dbReference type="InterPro" id="IPR048259">
    <property type="entry name" value="Cytochrome_b_N_euk/bac"/>
</dbReference>
<dbReference type="GO" id="GO:0008121">
    <property type="term" value="F:quinol-cytochrome-c reductase activity"/>
    <property type="evidence" value="ECO:0007669"/>
    <property type="project" value="InterPro"/>
</dbReference>
<dbReference type="GO" id="GO:0016491">
    <property type="term" value="F:oxidoreductase activity"/>
    <property type="evidence" value="ECO:0007669"/>
    <property type="project" value="UniProtKB-UniRule"/>
</dbReference>
<dbReference type="InterPro" id="IPR027387">
    <property type="entry name" value="Cytb/b6-like_sf"/>
</dbReference>
<comment type="similarity">
    <text evidence="17 20">Belongs to the cytochrome b family.</text>
</comment>
<keyword evidence="7 20" id="KW-0679">Respiratory chain</keyword>
<evidence type="ECO:0000256" key="6">
    <source>
        <dbReference type="ARBA" id="ARBA00022617"/>
    </source>
</evidence>
<feature type="transmembrane region" description="Helical" evidence="20">
    <location>
        <begin position="261"/>
        <end position="280"/>
    </location>
</feature>
<comment type="cofactor">
    <cofactor evidence="20">
        <name>heme b</name>
        <dbReference type="ChEBI" id="CHEBI:60344"/>
    </cofactor>
    <text evidence="20">Binds 2 heme groups non-covalently.</text>
</comment>
<dbReference type="InterPro" id="IPR030689">
    <property type="entry name" value="Cytochrome_b"/>
</dbReference>
<keyword evidence="9 19" id="KW-0479">Metal-binding</keyword>
<accession>A0A6G6C8X3</accession>
<evidence type="ECO:0000256" key="20">
    <source>
        <dbReference type="RuleBase" id="RU362117"/>
    </source>
</evidence>
<dbReference type="SUPFAM" id="SSF81648">
    <property type="entry name" value="a domain/subunit of cytochrome bc1 complex (Ubiquinol-cytochrome c reductase)"/>
    <property type="match status" value="1"/>
</dbReference>
<feature type="binding site" description="axial binding residue" evidence="19">
    <location>
        <position position="181"/>
    </location>
    <ligand>
        <name>heme b</name>
        <dbReference type="ChEBI" id="CHEBI:60344"/>
        <label>b562</label>
    </ligand>
    <ligandPart>
        <name>Fe</name>
        <dbReference type="ChEBI" id="CHEBI:18248"/>
    </ligandPart>
</feature>
<dbReference type="CDD" id="cd00290">
    <property type="entry name" value="cytochrome_b_C"/>
    <property type="match status" value="1"/>
</dbReference>
<comment type="subcellular location">
    <subcellularLocation>
        <location evidence="2">Mitochondrion inner membrane</location>
        <topology evidence="2">Multi-pass membrane protein</topology>
    </subcellularLocation>
</comment>
<feature type="binding site" description="axial binding residue" evidence="19">
    <location>
        <position position="96"/>
    </location>
    <ligand>
        <name>heme b</name>
        <dbReference type="ChEBI" id="CHEBI:60344"/>
        <label>b566</label>
    </ligand>
    <ligandPart>
        <name>Fe</name>
        <dbReference type="ChEBI" id="CHEBI:18248"/>
    </ligandPart>
</feature>
<evidence type="ECO:0000256" key="16">
    <source>
        <dbReference type="ARBA" id="ARBA00023136"/>
    </source>
</evidence>
<evidence type="ECO:0000256" key="8">
    <source>
        <dbReference type="ARBA" id="ARBA00022692"/>
    </source>
</evidence>
<feature type="transmembrane region" description="Helical" evidence="20">
    <location>
        <begin position="346"/>
        <end position="368"/>
    </location>
</feature>
<dbReference type="InterPro" id="IPR005798">
    <property type="entry name" value="Cyt_b/b6_C"/>
</dbReference>
<comment type="function">
    <text evidence="1 20">Component of the ubiquinol-cytochrome c reductase complex (complex III or cytochrome b-c1 complex) that is part of the mitochondrial respiratory chain. The b-c1 complex mediates electron transfer from ubiquinol to cytochrome c. Contributes to the generation of a proton gradient across the mitochondrial membrane that is then used for ATP synthesis.</text>
</comment>
<feature type="binding site" evidence="18">
    <location>
        <position position="200"/>
    </location>
    <ligand>
        <name>a ubiquinone</name>
        <dbReference type="ChEBI" id="CHEBI:16389"/>
    </ligand>
</feature>
<dbReference type="SUPFAM" id="SSF81342">
    <property type="entry name" value="Transmembrane di-heme cytochromes"/>
    <property type="match status" value="1"/>
</dbReference>
<comment type="cofactor">
    <cofactor evidence="19">
        <name>heme</name>
        <dbReference type="ChEBI" id="CHEBI:30413"/>
    </cofactor>
    <text evidence="19">Binds 2 heme groups non-covalently.</text>
</comment>
<evidence type="ECO:0000259" key="22">
    <source>
        <dbReference type="PROSITE" id="PS51003"/>
    </source>
</evidence>
<evidence type="ECO:0000256" key="15">
    <source>
        <dbReference type="ARBA" id="ARBA00023128"/>
    </source>
</evidence>
<feature type="transmembrane region" description="Helical" evidence="20">
    <location>
        <begin position="287"/>
        <end position="307"/>
    </location>
</feature>
<feature type="transmembrane region" description="Helical" evidence="20">
    <location>
        <begin position="322"/>
        <end position="339"/>
    </location>
</feature>
<sequence length="378" mass="42909">MKHLKKNPIMIAMNNTLVNLPTPSNISSMWNFGSLLGMCLMIQIITGIFLAMHYCPNINMAFNSVSHICRDVNTGWLIRALHSNGASFFFVCLYTHVGRGMYYGSFRLLETWMSGVTILFVTMATAFLGYVLPWGQMSFWGATVITNLLSAIPYLGASIVQWIWGGFAVDNATLSRFFTLHFLLPFILSAMVMIHLIFLHQTGSSNPMGLNSNTDKVPFHPYFTYKDSIGFIALAFILTMLSLKSPYLLSDPDNFIPANPLVTPIHIQPEWYFLFAYAILRSIPNKLGGVIALVMSIAVLYIIPFMYNKTFQSNQFYPVNKLLFWSFVAIILLLTWIGARPVEDPFILTGQSLTIMYFAYFAISSWAYKMWDLVVFKH</sequence>
<feature type="transmembrane region" description="Helical" evidence="20">
    <location>
        <begin position="112"/>
        <end position="132"/>
    </location>
</feature>
<evidence type="ECO:0000256" key="12">
    <source>
        <dbReference type="ARBA" id="ARBA00022989"/>
    </source>
</evidence>
<dbReference type="InterPro" id="IPR005797">
    <property type="entry name" value="Cyt_b/b6_N"/>
</dbReference>
<protein>
    <recommendedName>
        <fullName evidence="4 20">Cytochrome b</fullName>
    </recommendedName>
</protein>
<evidence type="ECO:0000256" key="9">
    <source>
        <dbReference type="ARBA" id="ARBA00022723"/>
    </source>
</evidence>
<evidence type="ECO:0000313" key="23">
    <source>
        <dbReference type="EMBL" id="QID77590.1"/>
    </source>
</evidence>
<name>A0A6G6C8X3_9CUCU</name>
<gene>
    <name evidence="23" type="primary">cob</name>
</gene>
<dbReference type="GO" id="GO:0005743">
    <property type="term" value="C:mitochondrial inner membrane"/>
    <property type="evidence" value="ECO:0007669"/>
    <property type="project" value="UniProtKB-SubCell"/>
</dbReference>
<evidence type="ECO:0000256" key="17">
    <source>
        <dbReference type="ARBA" id="ARBA00061233"/>
    </source>
</evidence>
<dbReference type="InterPro" id="IPR048260">
    <property type="entry name" value="Cytochrome_b_C_euk/bac"/>
</dbReference>
<evidence type="ECO:0000256" key="11">
    <source>
        <dbReference type="ARBA" id="ARBA00022982"/>
    </source>
</evidence>
<dbReference type="GO" id="GO:0046872">
    <property type="term" value="F:metal ion binding"/>
    <property type="evidence" value="ECO:0007669"/>
    <property type="project" value="UniProtKB-UniRule"/>
</dbReference>
<proteinExistence type="inferred from homology"/>
<feature type="transmembrane region" description="Helical" evidence="20">
    <location>
        <begin position="176"/>
        <end position="199"/>
    </location>
</feature>
<dbReference type="Pfam" id="PF00033">
    <property type="entry name" value="Cytochrome_B"/>
    <property type="match status" value="1"/>
</dbReference>
<feature type="transmembrane region" description="Helical" evidence="20">
    <location>
        <begin position="76"/>
        <end position="97"/>
    </location>
</feature>
<dbReference type="PROSITE" id="PS51003">
    <property type="entry name" value="CYTB_CTER"/>
    <property type="match status" value="1"/>
</dbReference>
<dbReference type="RefSeq" id="YP_009742204.1">
    <property type="nucleotide sequence ID" value="NC_046589.1"/>
</dbReference>
<dbReference type="CDD" id="cd00284">
    <property type="entry name" value="Cytochrome_b_N"/>
    <property type="match status" value="1"/>
</dbReference>
<evidence type="ECO:0000256" key="1">
    <source>
        <dbReference type="ARBA" id="ARBA00002566"/>
    </source>
</evidence>
<evidence type="ECO:0000256" key="14">
    <source>
        <dbReference type="ARBA" id="ARBA00023075"/>
    </source>
</evidence>
<dbReference type="GeneID" id="44804657"/>
<dbReference type="GO" id="GO:0045275">
    <property type="term" value="C:respiratory chain complex III"/>
    <property type="evidence" value="ECO:0007669"/>
    <property type="project" value="InterPro"/>
</dbReference>
<dbReference type="PANTHER" id="PTHR19271:SF16">
    <property type="entry name" value="CYTOCHROME B"/>
    <property type="match status" value="1"/>
</dbReference>
<dbReference type="Gene3D" id="1.20.810.10">
    <property type="entry name" value="Cytochrome Bc1 Complex, Chain C"/>
    <property type="match status" value="1"/>
</dbReference>
<keyword evidence="15 20" id="KW-0496">Mitochondrion</keyword>
<feature type="binding site" description="axial binding residue" evidence="19">
    <location>
        <position position="82"/>
    </location>
    <ligand>
        <name>heme b</name>
        <dbReference type="ChEBI" id="CHEBI:60344"/>
        <label>b562</label>
    </ligand>
    <ligandPart>
        <name>Fe</name>
        <dbReference type="ChEBI" id="CHEBI:18248"/>
    </ligandPart>
</feature>
<evidence type="ECO:0000256" key="13">
    <source>
        <dbReference type="ARBA" id="ARBA00023004"/>
    </source>
</evidence>
<reference evidence="23" key="1">
    <citation type="submission" date="2019-03" db="EMBL/GenBank/DDBJ databases">
        <title>The comparison of Scolytus schevyrewi and Scolytus seulensis.</title>
        <authorList>
            <person name="Zhang L."/>
            <person name="Wang J."/>
        </authorList>
    </citation>
    <scope>NUCLEOTIDE SEQUENCE</scope>
</reference>
<comment type="subunit">
    <text evidence="3">The main subunits of complex b-c1 are: cytochrome b, cytochrome c1 and the Rieske protein.</text>
</comment>
<geneLocation type="mitochondrion" evidence="23"/>
<keyword evidence="10" id="KW-0999">Mitochondrion inner membrane</keyword>
<evidence type="ECO:0000256" key="4">
    <source>
        <dbReference type="ARBA" id="ARBA00013531"/>
    </source>
</evidence>
<feature type="transmembrane region" description="Helical" evidence="20">
    <location>
        <begin position="139"/>
        <end position="164"/>
    </location>
</feature>
<dbReference type="CTD" id="247517"/>
<evidence type="ECO:0000256" key="7">
    <source>
        <dbReference type="ARBA" id="ARBA00022660"/>
    </source>
</evidence>
<evidence type="ECO:0000256" key="10">
    <source>
        <dbReference type="ARBA" id="ARBA00022792"/>
    </source>
</evidence>
<keyword evidence="5 20" id="KW-0813">Transport</keyword>
<dbReference type="EMBL" id="MK636870">
    <property type="protein sequence ID" value="QID77590.1"/>
    <property type="molecule type" value="Genomic_DNA"/>
</dbReference>
<dbReference type="Pfam" id="PF00032">
    <property type="entry name" value="Cytochrom_B_C"/>
    <property type="match status" value="1"/>
</dbReference>
<evidence type="ECO:0000256" key="2">
    <source>
        <dbReference type="ARBA" id="ARBA00004448"/>
    </source>
</evidence>
<dbReference type="GO" id="GO:0006122">
    <property type="term" value="P:mitochondrial electron transport, ubiquinol to cytochrome c"/>
    <property type="evidence" value="ECO:0007669"/>
    <property type="project" value="TreeGrafter"/>
</dbReference>
<dbReference type="AlphaFoldDB" id="A0A6G6C8X3"/>
<dbReference type="InterPro" id="IPR036150">
    <property type="entry name" value="Cyt_b/b6_C_sf"/>
</dbReference>
<dbReference type="PIRSF" id="PIRSF038885">
    <property type="entry name" value="COB"/>
    <property type="match status" value="1"/>
</dbReference>
<feature type="transmembrane region" description="Helical" evidence="20">
    <location>
        <begin position="32"/>
        <end position="55"/>
    </location>
</feature>
<keyword evidence="16 20" id="KW-0472">Membrane</keyword>
<evidence type="ECO:0000256" key="5">
    <source>
        <dbReference type="ARBA" id="ARBA00022448"/>
    </source>
</evidence>
<keyword evidence="6 19" id="KW-0349">Heme</keyword>
<dbReference type="InterPro" id="IPR016174">
    <property type="entry name" value="Di-haem_cyt_TM"/>
</dbReference>
<evidence type="ECO:0000256" key="18">
    <source>
        <dbReference type="PIRSR" id="PIRSR038885-1"/>
    </source>
</evidence>
<keyword evidence="12 20" id="KW-1133">Transmembrane helix</keyword>
<evidence type="ECO:0000256" key="3">
    <source>
        <dbReference type="ARBA" id="ARBA00011649"/>
    </source>
</evidence>
<evidence type="ECO:0000256" key="19">
    <source>
        <dbReference type="PIRSR" id="PIRSR038885-2"/>
    </source>
</evidence>
<keyword evidence="13 19" id="KW-0408">Iron</keyword>
<dbReference type="PROSITE" id="PS51002">
    <property type="entry name" value="CYTB_NTER"/>
    <property type="match status" value="1"/>
</dbReference>